<keyword evidence="2 6" id="KW-0808">Transferase</keyword>
<dbReference type="GO" id="GO:0032259">
    <property type="term" value="P:methylation"/>
    <property type="evidence" value="ECO:0007669"/>
    <property type="project" value="UniProtKB-KW"/>
</dbReference>
<comment type="similarity">
    <text evidence="6 7">Belongs to the class I-like SAM-binding methyltransferase superfamily. C5-methyltransferase family.</text>
</comment>
<organism evidence="9 10">
    <name type="scientific">Pedobacter paludis</name>
    <dbReference type="NCBI Taxonomy" id="2203212"/>
    <lineage>
        <taxon>Bacteria</taxon>
        <taxon>Pseudomonadati</taxon>
        <taxon>Bacteroidota</taxon>
        <taxon>Sphingobacteriia</taxon>
        <taxon>Sphingobacteriales</taxon>
        <taxon>Sphingobacteriaceae</taxon>
        <taxon>Pedobacter</taxon>
    </lineage>
</organism>
<sequence length="340" mass="38843">MSKYTVGSLYAGVGGICQGFINQDFELSWANEIDKFACITYRENFKHDLHEADIWDLDPEGLKKIDVLAGGFPCQPFSIAGYRKGFEDTRGNHFFRIIQFAKVLNPKVIFLENVKNLVSHDHGKTLKIIKETLEALNYSVYDRVLNSKDFGNVPQNRERIYLVAFQKDANGEDIYGKHFSFPKPIKLSVGVSELLSLNVADKYFYRADKKIFNELAEGVKSKETVYQWRRHYVRENKQNVCPTLTANMGTGGHNVPIILTDEGIRKLTPKECFRFQGYPEEYKLPEISQAQLYKQAGNSVTVKVIARIAEEINKALELGDEERLKAVTKKTKTRVKEAVE</sequence>
<dbReference type="PROSITE" id="PS00095">
    <property type="entry name" value="C5_MTASE_2"/>
    <property type="match status" value="1"/>
</dbReference>
<evidence type="ECO:0000256" key="3">
    <source>
        <dbReference type="ARBA" id="ARBA00022691"/>
    </source>
</evidence>
<dbReference type="PROSITE" id="PS51679">
    <property type="entry name" value="SAM_MT_C5"/>
    <property type="match status" value="1"/>
</dbReference>
<evidence type="ECO:0000256" key="8">
    <source>
        <dbReference type="RuleBase" id="RU000417"/>
    </source>
</evidence>
<dbReference type="Gene3D" id="3.40.50.150">
    <property type="entry name" value="Vaccinia Virus protein VP39"/>
    <property type="match status" value="1"/>
</dbReference>
<name>A0A317F3A4_9SPHI</name>
<comment type="caution">
    <text evidence="9">The sequence shown here is derived from an EMBL/GenBank/DDBJ whole genome shotgun (WGS) entry which is preliminary data.</text>
</comment>
<dbReference type="InterPro" id="IPR031303">
    <property type="entry name" value="C5_meth_CS"/>
</dbReference>
<evidence type="ECO:0000256" key="5">
    <source>
        <dbReference type="ARBA" id="ARBA00047422"/>
    </source>
</evidence>
<dbReference type="Proteomes" id="UP000245391">
    <property type="component" value="Unassembled WGS sequence"/>
</dbReference>
<evidence type="ECO:0000256" key="6">
    <source>
        <dbReference type="PROSITE-ProRule" id="PRU01016"/>
    </source>
</evidence>
<dbReference type="RefSeq" id="WP_109928690.1">
    <property type="nucleotide sequence ID" value="NZ_QGNY01000002.1"/>
</dbReference>
<dbReference type="EMBL" id="QGNY01000002">
    <property type="protein sequence ID" value="PWS32517.1"/>
    <property type="molecule type" value="Genomic_DNA"/>
</dbReference>
<evidence type="ECO:0000313" key="10">
    <source>
        <dbReference type="Proteomes" id="UP000245391"/>
    </source>
</evidence>
<dbReference type="Gene3D" id="3.90.120.10">
    <property type="entry name" value="DNA Methylase, subunit A, domain 2"/>
    <property type="match status" value="1"/>
</dbReference>
<dbReference type="InterPro" id="IPR001525">
    <property type="entry name" value="C5_MeTfrase"/>
</dbReference>
<keyword evidence="1 6" id="KW-0489">Methyltransferase</keyword>
<dbReference type="InterPro" id="IPR018117">
    <property type="entry name" value="C5_DNA_meth_AS"/>
</dbReference>
<dbReference type="NCBIfam" id="TIGR00675">
    <property type="entry name" value="dcm"/>
    <property type="match status" value="1"/>
</dbReference>
<keyword evidence="10" id="KW-1185">Reference proteome</keyword>
<evidence type="ECO:0000256" key="4">
    <source>
        <dbReference type="ARBA" id="ARBA00022747"/>
    </source>
</evidence>
<dbReference type="EC" id="2.1.1.37" evidence="8"/>
<dbReference type="GO" id="GO:0009307">
    <property type="term" value="P:DNA restriction-modification system"/>
    <property type="evidence" value="ECO:0007669"/>
    <property type="project" value="UniProtKB-KW"/>
</dbReference>
<dbReference type="PRINTS" id="PR00105">
    <property type="entry name" value="C5METTRFRASE"/>
</dbReference>
<dbReference type="Pfam" id="PF00145">
    <property type="entry name" value="DNA_methylase"/>
    <property type="match status" value="1"/>
</dbReference>
<protein>
    <recommendedName>
        <fullName evidence="8">Cytosine-specific methyltransferase</fullName>
        <ecNumber evidence="8">2.1.1.37</ecNumber>
    </recommendedName>
</protein>
<dbReference type="SUPFAM" id="SSF53335">
    <property type="entry name" value="S-adenosyl-L-methionine-dependent methyltransferases"/>
    <property type="match status" value="1"/>
</dbReference>
<comment type="catalytic activity">
    <reaction evidence="5 8">
        <text>a 2'-deoxycytidine in DNA + S-adenosyl-L-methionine = a 5-methyl-2'-deoxycytidine in DNA + S-adenosyl-L-homocysteine + H(+)</text>
        <dbReference type="Rhea" id="RHEA:13681"/>
        <dbReference type="Rhea" id="RHEA-COMP:11369"/>
        <dbReference type="Rhea" id="RHEA-COMP:11370"/>
        <dbReference type="ChEBI" id="CHEBI:15378"/>
        <dbReference type="ChEBI" id="CHEBI:57856"/>
        <dbReference type="ChEBI" id="CHEBI:59789"/>
        <dbReference type="ChEBI" id="CHEBI:85452"/>
        <dbReference type="ChEBI" id="CHEBI:85454"/>
        <dbReference type="EC" id="2.1.1.37"/>
    </reaction>
</comment>
<proteinExistence type="inferred from homology"/>
<dbReference type="PROSITE" id="PS00094">
    <property type="entry name" value="C5_MTASE_1"/>
    <property type="match status" value="1"/>
</dbReference>
<evidence type="ECO:0000256" key="7">
    <source>
        <dbReference type="RuleBase" id="RU000416"/>
    </source>
</evidence>
<dbReference type="CDD" id="cd00315">
    <property type="entry name" value="Cyt_C5_DNA_methylase"/>
    <property type="match status" value="1"/>
</dbReference>
<feature type="active site" evidence="6">
    <location>
        <position position="74"/>
    </location>
</feature>
<dbReference type="PANTHER" id="PTHR46098">
    <property type="entry name" value="TRNA (CYTOSINE(38)-C(5))-METHYLTRANSFERASE"/>
    <property type="match status" value="1"/>
</dbReference>
<dbReference type="AlphaFoldDB" id="A0A317F3A4"/>
<reference evidence="10" key="1">
    <citation type="submission" date="2018-05" db="EMBL/GenBank/DDBJ databases">
        <title>Pedobacter paludis sp. nov., isolated from wetland soil.</title>
        <authorList>
            <person name="Zhang Y."/>
        </authorList>
    </citation>
    <scope>NUCLEOTIDE SEQUENCE [LARGE SCALE GENOMIC DNA]</scope>
    <source>
        <strain evidence="10">R-8</strain>
    </source>
</reference>
<dbReference type="InterPro" id="IPR029063">
    <property type="entry name" value="SAM-dependent_MTases_sf"/>
</dbReference>
<dbReference type="InterPro" id="IPR050750">
    <property type="entry name" value="C5-MTase"/>
</dbReference>
<dbReference type="PANTHER" id="PTHR46098:SF1">
    <property type="entry name" value="TRNA (CYTOSINE(38)-C(5))-METHYLTRANSFERASE"/>
    <property type="match status" value="1"/>
</dbReference>
<dbReference type="OrthoDB" id="32195at2"/>
<dbReference type="GO" id="GO:0003886">
    <property type="term" value="F:DNA (cytosine-5-)-methyltransferase activity"/>
    <property type="evidence" value="ECO:0007669"/>
    <property type="project" value="UniProtKB-EC"/>
</dbReference>
<accession>A0A317F3A4</accession>
<evidence type="ECO:0000256" key="2">
    <source>
        <dbReference type="ARBA" id="ARBA00022679"/>
    </source>
</evidence>
<evidence type="ECO:0000256" key="1">
    <source>
        <dbReference type="ARBA" id="ARBA00022603"/>
    </source>
</evidence>
<gene>
    <name evidence="9" type="ORF">DF947_05405</name>
</gene>
<keyword evidence="4" id="KW-0680">Restriction system</keyword>
<keyword evidence="3 6" id="KW-0949">S-adenosyl-L-methionine</keyword>
<evidence type="ECO:0000313" key="9">
    <source>
        <dbReference type="EMBL" id="PWS32517.1"/>
    </source>
</evidence>